<dbReference type="FunFam" id="3.90.400.10:FF:000001">
    <property type="entry name" value="Maltase A3, isoform A"/>
    <property type="match status" value="1"/>
</dbReference>
<dbReference type="Gene3D" id="3.20.20.80">
    <property type="entry name" value="Glycosidases"/>
    <property type="match status" value="1"/>
</dbReference>
<keyword evidence="2" id="KW-0325">Glycoprotein</keyword>
<accession>A0A971IB38</accession>
<sequence length="586" mass="65900">MTDNNLNDDWWKQAVVYQIYPRSFKDANGDGLGDIPGITSKMQYLRELGIDAIWLSPFYPSDLADGGYDIIDYRNVDPRLGTMQDFDAMVSAAHQEGIKVIVDIVPNHTANKHAWFLEALAAGRGSTARERYIFKEGSGPNGEFPPNDWQSLFGGPAWERVEDGQWYLHIFAKEQPDLNWNNPEVHEEFKKTLRFWSDHGTDGFRVDVAHGLAKKLDGASMKDLSHWTVHDSLSHDGTHPLWDRAQVHDIYREWRQVFNEYNPPRFAVGEAWVVPEHQYLYASPDELGQVFNFEFAIANWFSQDFRTAIRDGLQAAKSSGSTATWVMSNHDVPRHPSRYGLPQAPSKATHQLPKDWVLRDGTTYEENRELGTRRARAAILMETALPGSVYIYQGEELGLFEVPNIPWDRLEDPTPFRTRGRYTEKGRDGCRVPLPWNSQDAPHEASWDSRFGTGASFGFSPSDATAGSQSADPHLPQPLWYKDFAVDVEQQDPTSMLSLYKACLSHRAALLTSAHNTSVTWLDEGDEVIAYTRQAADNSGYTAIASITNFGKNAVALPEGDLILSSIQLDDPALLPQDAGAWIGIK</sequence>
<dbReference type="EMBL" id="JAAXZR010000001">
    <property type="protein sequence ID" value="NLT78664.1"/>
    <property type="molecule type" value="Genomic_DNA"/>
</dbReference>
<evidence type="ECO:0000256" key="1">
    <source>
        <dbReference type="ARBA" id="ARBA00008061"/>
    </source>
</evidence>
<protein>
    <submittedName>
        <fullName evidence="4">Glycoside hydrolase family 13 protein</fullName>
    </submittedName>
</protein>
<name>A0A971IB38_9BIFI</name>
<gene>
    <name evidence="4" type="ORF">GXW98_00005</name>
</gene>
<dbReference type="Proteomes" id="UP000767327">
    <property type="component" value="Unassembled WGS sequence"/>
</dbReference>
<dbReference type="SUPFAM" id="SSF51445">
    <property type="entry name" value="(Trans)glycosidases"/>
    <property type="match status" value="1"/>
</dbReference>
<dbReference type="InterPro" id="IPR006047">
    <property type="entry name" value="GH13_cat_dom"/>
</dbReference>
<comment type="similarity">
    <text evidence="1">Belongs to the glycosyl hydrolase 13 family.</text>
</comment>
<evidence type="ECO:0000313" key="5">
    <source>
        <dbReference type="Proteomes" id="UP000767327"/>
    </source>
</evidence>
<reference evidence="4" key="2">
    <citation type="submission" date="2020-01" db="EMBL/GenBank/DDBJ databases">
        <authorList>
            <person name="Campanaro S."/>
        </authorList>
    </citation>
    <scope>NUCLEOTIDE SEQUENCE</scope>
    <source>
        <strain evidence="4">AS01afH2WH_6</strain>
    </source>
</reference>
<dbReference type="PANTHER" id="PTHR10357">
    <property type="entry name" value="ALPHA-AMYLASE FAMILY MEMBER"/>
    <property type="match status" value="1"/>
</dbReference>
<reference evidence="4" key="1">
    <citation type="journal article" date="2020" name="Biotechnol. Biofuels">
        <title>New insights from the biogas microbiome by comprehensive genome-resolved metagenomics of nearly 1600 species originating from multiple anaerobic digesters.</title>
        <authorList>
            <person name="Campanaro S."/>
            <person name="Treu L."/>
            <person name="Rodriguez-R L.M."/>
            <person name="Kovalovszki A."/>
            <person name="Ziels R.M."/>
            <person name="Maus I."/>
            <person name="Zhu X."/>
            <person name="Kougias P.G."/>
            <person name="Basile A."/>
            <person name="Luo G."/>
            <person name="Schluter A."/>
            <person name="Konstantinidis K.T."/>
            <person name="Angelidaki I."/>
        </authorList>
    </citation>
    <scope>NUCLEOTIDE SEQUENCE</scope>
    <source>
        <strain evidence="4">AS01afH2WH_6</strain>
    </source>
</reference>
<evidence type="ECO:0000256" key="2">
    <source>
        <dbReference type="ARBA" id="ARBA00023180"/>
    </source>
</evidence>
<evidence type="ECO:0000259" key="3">
    <source>
        <dbReference type="SMART" id="SM00642"/>
    </source>
</evidence>
<dbReference type="InterPro" id="IPR017853">
    <property type="entry name" value="GH"/>
</dbReference>
<dbReference type="Pfam" id="PF00128">
    <property type="entry name" value="Alpha-amylase"/>
    <property type="match status" value="1"/>
</dbReference>
<organism evidence="4 5">
    <name type="scientific">Bifidobacterium crudilactis</name>
    <dbReference type="NCBI Taxonomy" id="327277"/>
    <lineage>
        <taxon>Bacteria</taxon>
        <taxon>Bacillati</taxon>
        <taxon>Actinomycetota</taxon>
        <taxon>Actinomycetes</taxon>
        <taxon>Bifidobacteriales</taxon>
        <taxon>Bifidobacteriaceae</taxon>
        <taxon>Bifidobacterium</taxon>
    </lineage>
</organism>
<keyword evidence="4" id="KW-0378">Hydrolase</keyword>
<dbReference type="CDD" id="cd11332">
    <property type="entry name" value="AmyAc_OligoGlu_TS"/>
    <property type="match status" value="1"/>
</dbReference>
<evidence type="ECO:0000313" key="4">
    <source>
        <dbReference type="EMBL" id="NLT78664.1"/>
    </source>
</evidence>
<comment type="caution">
    <text evidence="4">The sequence shown here is derived from an EMBL/GenBank/DDBJ whole genome shotgun (WGS) entry which is preliminary data.</text>
</comment>
<dbReference type="GO" id="GO:0004556">
    <property type="term" value="F:alpha-amylase activity"/>
    <property type="evidence" value="ECO:0007669"/>
    <property type="project" value="TreeGrafter"/>
</dbReference>
<dbReference type="AlphaFoldDB" id="A0A971IB38"/>
<dbReference type="RefSeq" id="WP_273171899.1">
    <property type="nucleotide sequence ID" value="NZ_JAAXZR010000001.1"/>
</dbReference>
<dbReference type="Gene3D" id="3.90.400.10">
    <property type="entry name" value="Oligo-1,6-glucosidase, Domain 2"/>
    <property type="match status" value="1"/>
</dbReference>
<dbReference type="PANTHER" id="PTHR10357:SF179">
    <property type="entry name" value="NEUTRAL AND BASIC AMINO ACID TRANSPORT PROTEIN RBAT"/>
    <property type="match status" value="1"/>
</dbReference>
<dbReference type="InterPro" id="IPR045857">
    <property type="entry name" value="O16G_dom_2"/>
</dbReference>
<feature type="domain" description="Glycosyl hydrolase family 13 catalytic" evidence="3">
    <location>
        <begin position="18"/>
        <end position="431"/>
    </location>
</feature>
<dbReference type="GO" id="GO:0009313">
    <property type="term" value="P:oligosaccharide catabolic process"/>
    <property type="evidence" value="ECO:0007669"/>
    <property type="project" value="TreeGrafter"/>
</dbReference>
<proteinExistence type="inferred from homology"/>
<dbReference type="SMART" id="SM00642">
    <property type="entry name" value="Aamy"/>
    <property type="match status" value="1"/>
</dbReference>